<reference evidence="3" key="1">
    <citation type="submission" date="2024-07" db="EMBL/GenBank/DDBJ databases">
        <authorList>
            <person name="Kim Y.J."/>
            <person name="Jeong J.Y."/>
        </authorList>
    </citation>
    <scope>NUCLEOTIDE SEQUENCE</scope>
    <source>
        <strain evidence="3">GIHE-MW2</strain>
    </source>
</reference>
<feature type="transmembrane region" description="Helical" evidence="1">
    <location>
        <begin position="580"/>
        <end position="601"/>
    </location>
</feature>
<accession>A0AAU8JL35</accession>
<dbReference type="AlphaFoldDB" id="A0AAU8JL35"/>
<dbReference type="Pfam" id="PF05729">
    <property type="entry name" value="NACHT"/>
    <property type="match status" value="1"/>
</dbReference>
<dbReference type="InterPro" id="IPR027417">
    <property type="entry name" value="P-loop_NTPase"/>
</dbReference>
<gene>
    <name evidence="3" type="ORF">ABWT76_002461</name>
</gene>
<keyword evidence="1" id="KW-0812">Transmembrane</keyword>
<protein>
    <submittedName>
        <fullName evidence="3">NACHT domain-containing protein</fullName>
    </submittedName>
</protein>
<dbReference type="EMBL" id="CP159837">
    <property type="protein sequence ID" value="XCM39523.1"/>
    <property type="molecule type" value="Genomic_DNA"/>
</dbReference>
<dbReference type="RefSeq" id="WP_354636195.1">
    <property type="nucleotide sequence ID" value="NZ_CP159837.1"/>
</dbReference>
<evidence type="ECO:0000256" key="1">
    <source>
        <dbReference type="SAM" id="Phobius"/>
    </source>
</evidence>
<feature type="transmembrane region" description="Helical" evidence="1">
    <location>
        <begin position="57"/>
        <end position="77"/>
    </location>
</feature>
<feature type="transmembrane region" description="Helical" evidence="1">
    <location>
        <begin position="106"/>
        <end position="125"/>
    </location>
</feature>
<evidence type="ECO:0000313" key="3">
    <source>
        <dbReference type="EMBL" id="XCM39523.1"/>
    </source>
</evidence>
<feature type="transmembrane region" description="Helical" evidence="1">
    <location>
        <begin position="19"/>
        <end position="45"/>
    </location>
</feature>
<dbReference type="InterPro" id="IPR007111">
    <property type="entry name" value="NACHT_NTPase"/>
</dbReference>
<feature type="transmembrane region" description="Helical" evidence="1">
    <location>
        <begin position="137"/>
        <end position="156"/>
    </location>
</feature>
<keyword evidence="1" id="KW-1133">Transmembrane helix</keyword>
<feature type="transmembrane region" description="Helical" evidence="1">
    <location>
        <begin position="513"/>
        <end position="533"/>
    </location>
</feature>
<name>A0AAU8JL35_9CYAN</name>
<dbReference type="SUPFAM" id="SSF52540">
    <property type="entry name" value="P-loop containing nucleoside triphosphate hydrolases"/>
    <property type="match status" value="1"/>
</dbReference>
<keyword evidence="1" id="KW-0472">Membrane</keyword>
<evidence type="ECO:0000259" key="2">
    <source>
        <dbReference type="PROSITE" id="PS50837"/>
    </source>
</evidence>
<feature type="transmembrane region" description="Helical" evidence="1">
    <location>
        <begin position="539"/>
        <end position="559"/>
    </location>
</feature>
<sequence>MNGIAATLYINHWSNPQDIFAPCILMLNVNQASFSVSILFVKGLFSLPIAQLTLHPAHSGIIFSLFTLVSGLLYFFLTPRFRKWIANYQGIFVPEPLDRLPIRRGFSIAFTSCLGIVMMAAIAMIHGDRGHHLALTAAYLGVILFSLGTAFFPGVMEPKLRQFWQKTPQIGRDELLSAIRQEITERSQQSLHRAVFNTLMFDPHQETETPRLWNVDIKIGQNPTRTLSPTEKIIDAFPNQNHLGRVILLGMSGSGKTTTLLELAADFCDRALENPQVPIPVLLDLPTWPSSQPLTTWVCEQLQTKYGVSFNLSELWLKNGQLFLLLDGLDELKPSDQETCVAALNQLTLSNGRSPSFLVSTRLDCYKKTRNRLKLSAAIGLKNIDIAQIQNYLLASRSREFWENIKDNPHLLALAKNPLFLNLMVLANEEILIHSWKRITAKSDRIDYLFNAYIRRQLSRQTPSQSYPPGKEPTPDRTKTWLKSLVMQTSPKQQIEFSLDSLPKPLFQPNIELIYLTINLILPIGLCGLYIYFYTKKISLIPGIVILGTTWLFMLLFLLSIKHKIFLGKIIPPRYHLFSAINTIILFGLGLLSIRLNWLIIAQAEGQIGGLLYGLSLLIFTIAIAPLLGLIPSIYAAFPCLKPLYIHWNLARNGRIPWNYARFLDFLTERLFLQKIRGHYRFIHPLFTQHLQNHFD</sequence>
<proteinExistence type="predicted"/>
<organism evidence="3">
    <name type="scientific">Planktothricoides raciborskii GIHE-MW2</name>
    <dbReference type="NCBI Taxonomy" id="2792601"/>
    <lineage>
        <taxon>Bacteria</taxon>
        <taxon>Bacillati</taxon>
        <taxon>Cyanobacteriota</taxon>
        <taxon>Cyanophyceae</taxon>
        <taxon>Oscillatoriophycideae</taxon>
        <taxon>Oscillatoriales</taxon>
        <taxon>Oscillatoriaceae</taxon>
        <taxon>Planktothricoides</taxon>
    </lineage>
</organism>
<feature type="transmembrane region" description="Helical" evidence="1">
    <location>
        <begin position="613"/>
        <end position="638"/>
    </location>
</feature>
<dbReference type="Gene3D" id="3.40.50.300">
    <property type="entry name" value="P-loop containing nucleotide triphosphate hydrolases"/>
    <property type="match status" value="1"/>
</dbReference>
<feature type="domain" description="NACHT" evidence="2">
    <location>
        <begin position="244"/>
        <end position="332"/>
    </location>
</feature>
<dbReference type="PROSITE" id="PS50837">
    <property type="entry name" value="NACHT"/>
    <property type="match status" value="1"/>
</dbReference>